<dbReference type="InterPro" id="IPR014436">
    <property type="entry name" value="Extradiol_dOase_DODA"/>
</dbReference>
<keyword evidence="9" id="KW-1185">Reference proteome</keyword>
<reference evidence="9" key="1">
    <citation type="submission" date="2017-03" db="EMBL/GenBank/DDBJ databases">
        <title>Phytopthora megakarya and P. palmivora, two closely related causual agents of cacao black pod achieved similar genome size and gene model numbers by different mechanisms.</title>
        <authorList>
            <person name="Ali S."/>
            <person name="Shao J."/>
            <person name="Larry D.J."/>
            <person name="Kronmiller B."/>
            <person name="Shen D."/>
            <person name="Strem M.D."/>
            <person name="Melnick R.L."/>
            <person name="Guiltinan M.J."/>
            <person name="Tyler B.M."/>
            <person name="Meinhardt L.W."/>
            <person name="Bailey B.A."/>
        </authorList>
    </citation>
    <scope>NUCLEOTIDE SEQUENCE [LARGE SCALE GENOMIC DNA]</scope>
    <source>
        <strain evidence="9">zdho120</strain>
    </source>
</reference>
<evidence type="ECO:0000256" key="3">
    <source>
        <dbReference type="ARBA" id="ARBA00022723"/>
    </source>
</evidence>
<gene>
    <name evidence="8" type="ORF">PHMEG_00037924</name>
</gene>
<sequence length="246" mass="27541">MSSFRHPVVVVSHGPGPLWLLTSGFEGMNRHTLPARTLADLFPKLYPGDKNLPKRILFVSAHFESRCSDGFEISNAAKPKMIYDYGGFPAEAYKVKYPTRGDPAFAQKIKEQLESNNITAKLVDRGFDHGVFVPMLLIRPQADIPIVTMSINSRETNTTHFNLGKAIAPFRDEDTLIFCSGQSTHNLRGVRDLNHPIVDWAAAFQDWIDDTFTSKSSLSYEQRAKQAWTKQDQKRKASSADGAQAI</sequence>
<evidence type="ECO:0000256" key="4">
    <source>
        <dbReference type="ARBA" id="ARBA00022833"/>
    </source>
</evidence>
<dbReference type="Gene3D" id="3.40.830.10">
    <property type="entry name" value="LigB-like"/>
    <property type="match status" value="1"/>
</dbReference>
<dbReference type="OrthoDB" id="7396853at2759"/>
<evidence type="ECO:0000313" key="9">
    <source>
        <dbReference type="Proteomes" id="UP000198211"/>
    </source>
</evidence>
<dbReference type="PIRSF" id="PIRSF006157">
    <property type="entry name" value="Doxgns_DODA"/>
    <property type="match status" value="1"/>
</dbReference>
<dbReference type="SUPFAM" id="SSF53213">
    <property type="entry name" value="LigB-like"/>
    <property type="match status" value="1"/>
</dbReference>
<dbReference type="AlphaFoldDB" id="A0A225UIW4"/>
<protein>
    <recommendedName>
        <fullName evidence="7">Extradiol ring-cleavage dioxygenase class III enzyme subunit B domain-containing protein</fullName>
    </recommendedName>
</protein>
<dbReference type="STRING" id="4795.A0A225UIW4"/>
<dbReference type="EMBL" id="NBNE01017130">
    <property type="protein sequence ID" value="OWY92881.1"/>
    <property type="molecule type" value="Genomic_DNA"/>
</dbReference>
<dbReference type="GO" id="GO:0016702">
    <property type="term" value="F:oxidoreductase activity, acting on single donors with incorporation of molecular oxygen, incorporation of two atoms of oxygen"/>
    <property type="evidence" value="ECO:0007669"/>
    <property type="project" value="UniProtKB-ARBA"/>
</dbReference>
<evidence type="ECO:0000256" key="6">
    <source>
        <dbReference type="SAM" id="MobiDB-lite"/>
    </source>
</evidence>
<name>A0A225UIW4_9STRA</name>
<comment type="similarity">
    <text evidence="2">Belongs to the DODA-type extradiol aromatic ring-opening dioxygenase family.</text>
</comment>
<dbReference type="CDD" id="cd07363">
    <property type="entry name" value="45_DOPA_Dioxygenase"/>
    <property type="match status" value="1"/>
</dbReference>
<evidence type="ECO:0000259" key="7">
    <source>
        <dbReference type="Pfam" id="PF02900"/>
    </source>
</evidence>
<evidence type="ECO:0000256" key="5">
    <source>
        <dbReference type="ARBA" id="ARBA00023002"/>
    </source>
</evidence>
<feature type="domain" description="Extradiol ring-cleavage dioxygenase class III enzyme subunit B" evidence="7">
    <location>
        <begin position="51"/>
        <end position="207"/>
    </location>
</feature>
<dbReference type="InterPro" id="IPR004183">
    <property type="entry name" value="Xdiol_dOase_suB"/>
</dbReference>
<dbReference type="PANTHER" id="PTHR30096:SF0">
    <property type="entry name" value="4,5-DOPA DIOXYGENASE EXTRADIOL-LIKE PROTEIN"/>
    <property type="match status" value="1"/>
</dbReference>
<keyword evidence="4" id="KW-0862">Zinc</keyword>
<evidence type="ECO:0000313" key="8">
    <source>
        <dbReference type="EMBL" id="OWY92881.1"/>
    </source>
</evidence>
<dbReference type="GO" id="GO:0008198">
    <property type="term" value="F:ferrous iron binding"/>
    <property type="evidence" value="ECO:0007669"/>
    <property type="project" value="InterPro"/>
</dbReference>
<comment type="cofactor">
    <cofactor evidence="1">
        <name>Zn(2+)</name>
        <dbReference type="ChEBI" id="CHEBI:29105"/>
    </cofactor>
</comment>
<evidence type="ECO:0000256" key="2">
    <source>
        <dbReference type="ARBA" id="ARBA00007581"/>
    </source>
</evidence>
<dbReference type="PANTHER" id="PTHR30096">
    <property type="entry name" value="4,5-DOPA DIOXYGENASE EXTRADIOL-LIKE PROTEIN"/>
    <property type="match status" value="1"/>
</dbReference>
<dbReference type="Pfam" id="PF02900">
    <property type="entry name" value="LigB"/>
    <property type="match status" value="1"/>
</dbReference>
<dbReference type="Proteomes" id="UP000198211">
    <property type="component" value="Unassembled WGS sequence"/>
</dbReference>
<proteinExistence type="inferred from homology"/>
<organism evidence="8 9">
    <name type="scientific">Phytophthora megakarya</name>
    <dbReference type="NCBI Taxonomy" id="4795"/>
    <lineage>
        <taxon>Eukaryota</taxon>
        <taxon>Sar</taxon>
        <taxon>Stramenopiles</taxon>
        <taxon>Oomycota</taxon>
        <taxon>Peronosporomycetes</taxon>
        <taxon>Peronosporales</taxon>
        <taxon>Peronosporaceae</taxon>
        <taxon>Phytophthora</taxon>
    </lineage>
</organism>
<dbReference type="GO" id="GO:0008270">
    <property type="term" value="F:zinc ion binding"/>
    <property type="evidence" value="ECO:0007669"/>
    <property type="project" value="InterPro"/>
</dbReference>
<keyword evidence="3" id="KW-0479">Metal-binding</keyword>
<accession>A0A225UIW4</accession>
<feature type="region of interest" description="Disordered" evidence="6">
    <location>
        <begin position="224"/>
        <end position="246"/>
    </location>
</feature>
<comment type="caution">
    <text evidence="8">The sequence shown here is derived from an EMBL/GenBank/DDBJ whole genome shotgun (WGS) entry which is preliminary data.</text>
</comment>
<evidence type="ECO:0000256" key="1">
    <source>
        <dbReference type="ARBA" id="ARBA00001947"/>
    </source>
</evidence>
<keyword evidence="5" id="KW-0560">Oxidoreductase</keyword>